<keyword evidence="1 3" id="KW-0378">Hydrolase</keyword>
<dbReference type="Gene3D" id="3.60.110.10">
    <property type="entry name" value="Carbon-nitrogen hydrolase"/>
    <property type="match status" value="1"/>
</dbReference>
<dbReference type="InterPro" id="IPR001110">
    <property type="entry name" value="UPF0012_CS"/>
</dbReference>
<name>A0A380TJR8_9ZZZZ</name>
<proteinExistence type="predicted"/>
<dbReference type="InterPro" id="IPR045254">
    <property type="entry name" value="Nit1/2_C-N_Hydrolase"/>
</dbReference>
<dbReference type="PROSITE" id="PS01227">
    <property type="entry name" value="UPF0012"/>
    <property type="match status" value="1"/>
</dbReference>
<evidence type="ECO:0000256" key="1">
    <source>
        <dbReference type="ARBA" id="ARBA00022801"/>
    </source>
</evidence>
<evidence type="ECO:0000313" key="3">
    <source>
        <dbReference type="EMBL" id="SUS07933.1"/>
    </source>
</evidence>
<dbReference type="CDD" id="cd07572">
    <property type="entry name" value="nit"/>
    <property type="match status" value="1"/>
</dbReference>
<dbReference type="SUPFAM" id="SSF56317">
    <property type="entry name" value="Carbon-nitrogen hydrolase"/>
    <property type="match status" value="1"/>
</dbReference>
<dbReference type="AlphaFoldDB" id="A0A380TJR8"/>
<evidence type="ECO:0000259" key="2">
    <source>
        <dbReference type="PROSITE" id="PS50263"/>
    </source>
</evidence>
<dbReference type="PANTHER" id="PTHR23088:SF27">
    <property type="entry name" value="DEAMINATED GLUTATHIONE AMIDASE"/>
    <property type="match status" value="1"/>
</dbReference>
<dbReference type="PROSITE" id="PS50263">
    <property type="entry name" value="CN_HYDROLASE"/>
    <property type="match status" value="1"/>
</dbReference>
<dbReference type="PANTHER" id="PTHR23088">
    <property type="entry name" value="NITRILASE-RELATED"/>
    <property type="match status" value="1"/>
</dbReference>
<protein>
    <submittedName>
        <fullName evidence="3">Deaminated glutathione amidase</fullName>
        <ecNumber evidence="3">3.5.1.-</ecNumber>
    </submittedName>
</protein>
<dbReference type="Pfam" id="PF00795">
    <property type="entry name" value="CN_hydrolase"/>
    <property type="match status" value="1"/>
</dbReference>
<gene>
    <name evidence="3" type="primary">nit</name>
    <name evidence="3" type="ORF">DF3PB_5360001</name>
</gene>
<sequence length="272" mass="29263">MSGPFRVACIQTNAGRDFEPNIKAASELVQRARAAGAALVLLPENVSMMEPDTALARQKACAEAAHPALAAFRELARAADVWLVVGSLSVLVEAGKIANRSYLIDASGEIAARYDKIHLFDVDLSAGERYRESDTIAAGARAVVTPTPWGALGLSICYDLRFPKLYRHLAHQGADFLSIPAAFTRTTGQAHWHILIRARAIENGCYVFAPAQTGTHAKGRQTYGHALIVDPWGEVLADAGEEVGFIVADIDPAKVADARARIPALMHERPFA</sequence>
<dbReference type="EMBL" id="UIDG01000486">
    <property type="protein sequence ID" value="SUS07933.1"/>
    <property type="molecule type" value="Genomic_DNA"/>
</dbReference>
<dbReference type="InterPro" id="IPR036526">
    <property type="entry name" value="C-N_Hydrolase_sf"/>
</dbReference>
<accession>A0A380TJR8</accession>
<dbReference type="EC" id="3.5.1.-" evidence="3"/>
<reference evidence="3" key="1">
    <citation type="submission" date="2018-07" db="EMBL/GenBank/DDBJ databases">
        <authorList>
            <person name="Quirk P.G."/>
            <person name="Krulwich T.A."/>
        </authorList>
    </citation>
    <scope>NUCLEOTIDE SEQUENCE</scope>
</reference>
<feature type="domain" description="CN hydrolase" evidence="2">
    <location>
        <begin position="5"/>
        <end position="252"/>
    </location>
</feature>
<dbReference type="GO" id="GO:0016811">
    <property type="term" value="F:hydrolase activity, acting on carbon-nitrogen (but not peptide) bonds, in linear amides"/>
    <property type="evidence" value="ECO:0007669"/>
    <property type="project" value="InterPro"/>
</dbReference>
<organism evidence="3">
    <name type="scientific">metagenome</name>
    <dbReference type="NCBI Taxonomy" id="256318"/>
    <lineage>
        <taxon>unclassified sequences</taxon>
        <taxon>metagenomes</taxon>
    </lineage>
</organism>
<dbReference type="InterPro" id="IPR003010">
    <property type="entry name" value="C-N_Hydrolase"/>
</dbReference>